<evidence type="ECO:0000313" key="3">
    <source>
        <dbReference type="EMBL" id="ABX00839.1"/>
    </source>
</evidence>
<reference evidence="3" key="1">
    <citation type="submission" date="2007-10" db="EMBL/GenBank/DDBJ databases">
        <title>Complete sequence of Methanococcus maripaludis C6.</title>
        <authorList>
            <consortium name="US DOE Joint Genome Institute"/>
            <person name="Copeland A."/>
            <person name="Lucas S."/>
            <person name="Lapidus A."/>
            <person name="Barry K."/>
            <person name="Glavina del Rio T."/>
            <person name="Dalin E."/>
            <person name="Tice H."/>
            <person name="Pitluck S."/>
            <person name="Clum A."/>
            <person name="Schmutz J."/>
            <person name="Larimer F."/>
            <person name="Land M."/>
            <person name="Hauser L."/>
            <person name="Kyrpides N."/>
            <person name="Mikhailova N."/>
            <person name="Sieprawska-Lupa M."/>
            <person name="Whitman W.B."/>
            <person name="Richardson P."/>
        </authorList>
    </citation>
    <scope>NUCLEOTIDE SEQUENCE [LARGE SCALE GENOMIC DNA]</scope>
    <source>
        <strain evidence="3">C6</strain>
    </source>
</reference>
<organism evidence="3">
    <name type="scientific">Methanococcus maripaludis (strain C6 / ATCC BAA-1332)</name>
    <dbReference type="NCBI Taxonomy" id="444158"/>
    <lineage>
        <taxon>Archaea</taxon>
        <taxon>Methanobacteriati</taxon>
        <taxon>Methanobacteriota</taxon>
        <taxon>Methanomada group</taxon>
        <taxon>Methanococci</taxon>
        <taxon>Methanococcales</taxon>
        <taxon>Methanococcaceae</taxon>
        <taxon>Methanococcus</taxon>
    </lineage>
</organism>
<sequence>MFNPKIIIISTIFLIIFSGCIGGEQNSKTIKDQVLTVGVSPDLPPIAYIDNEHPAGFEVELIYEISKRLDLKPEFVTYSFSELLDAVSEDEVDCAIGYIGKTPERQLDMDFSRPYTYTYSTILVRSDSTCVGVKCLENKSVGVLKDSVEEDWLKSLLKSMDFKIISYENQNDINNDLLSGRIDSEVTDHIMSLYLIQKYGSELKIVGDKFDIIYVAIAIDNANPELKRSIDTALLEMENDGSLVQLKEKWGIN</sequence>
<keyword evidence="1" id="KW-0732">Signal</keyword>
<evidence type="ECO:0000259" key="2">
    <source>
        <dbReference type="SMART" id="SM00062"/>
    </source>
</evidence>
<evidence type="ECO:0000256" key="1">
    <source>
        <dbReference type="ARBA" id="ARBA00022729"/>
    </source>
</evidence>
<dbReference type="InterPro" id="IPR001638">
    <property type="entry name" value="Solute-binding_3/MltF_N"/>
</dbReference>
<name>A9A7Y1_METM6</name>
<dbReference type="STRING" id="444158.MmarC6_0013"/>
<dbReference type="PANTHER" id="PTHR35936">
    <property type="entry name" value="MEMBRANE-BOUND LYTIC MUREIN TRANSGLYCOSYLASE F"/>
    <property type="match status" value="1"/>
</dbReference>
<dbReference type="OrthoDB" id="30671at2157"/>
<dbReference type="SMART" id="SM00062">
    <property type="entry name" value="PBPb"/>
    <property type="match status" value="1"/>
</dbReference>
<dbReference type="Pfam" id="PF00497">
    <property type="entry name" value="SBP_bac_3"/>
    <property type="match status" value="1"/>
</dbReference>
<dbReference type="EMBL" id="CP000867">
    <property type="protein sequence ID" value="ABX00839.1"/>
    <property type="molecule type" value="Genomic_DNA"/>
</dbReference>
<dbReference type="eggNOG" id="arCOG01799">
    <property type="taxonomic scope" value="Archaea"/>
</dbReference>
<gene>
    <name evidence="3" type="ordered locus">MmarC6_0013</name>
</gene>
<dbReference type="CDD" id="cd13530">
    <property type="entry name" value="PBP2_peptides_like"/>
    <property type="match status" value="1"/>
</dbReference>
<dbReference type="HOGENOM" id="CLU_019602_18_2_2"/>
<accession>A9A7Y1</accession>
<dbReference type="PROSITE" id="PS51257">
    <property type="entry name" value="PROKAR_LIPOPROTEIN"/>
    <property type="match status" value="1"/>
</dbReference>
<dbReference type="KEGG" id="mmx:MmarC6_0013"/>
<dbReference type="PANTHER" id="PTHR35936:SF17">
    <property type="entry name" value="ARGININE-BINDING EXTRACELLULAR PROTEIN ARTP"/>
    <property type="match status" value="1"/>
</dbReference>
<proteinExistence type="predicted"/>
<dbReference type="SUPFAM" id="SSF53850">
    <property type="entry name" value="Periplasmic binding protein-like II"/>
    <property type="match status" value="1"/>
</dbReference>
<dbReference type="PhylomeDB" id="A9A7Y1"/>
<protein>
    <submittedName>
        <fullName evidence="3">Extracellular solute-binding protein family 3</fullName>
    </submittedName>
</protein>
<dbReference type="Gene3D" id="3.40.190.10">
    <property type="entry name" value="Periplasmic binding protein-like II"/>
    <property type="match status" value="2"/>
</dbReference>
<feature type="domain" description="Solute-binding protein family 3/N-terminal" evidence="2">
    <location>
        <begin position="34"/>
        <end position="253"/>
    </location>
</feature>
<dbReference type="AlphaFoldDB" id="A9A7Y1"/>